<proteinExistence type="predicted"/>
<dbReference type="AlphaFoldDB" id="A0A9W7BAZ2"/>
<evidence type="ECO:0000256" key="2">
    <source>
        <dbReference type="SAM" id="MobiDB-lite"/>
    </source>
</evidence>
<organism evidence="3 4">
    <name type="scientific">Triparma strigata</name>
    <dbReference type="NCBI Taxonomy" id="1606541"/>
    <lineage>
        <taxon>Eukaryota</taxon>
        <taxon>Sar</taxon>
        <taxon>Stramenopiles</taxon>
        <taxon>Ochrophyta</taxon>
        <taxon>Bolidophyceae</taxon>
        <taxon>Parmales</taxon>
        <taxon>Triparmaceae</taxon>
        <taxon>Triparma</taxon>
    </lineage>
</organism>
<accession>A0A9W7BAZ2</accession>
<evidence type="ECO:0000313" key="4">
    <source>
        <dbReference type="Proteomes" id="UP001165085"/>
    </source>
</evidence>
<protein>
    <submittedName>
        <fullName evidence="3">Uncharacterized protein</fullName>
    </submittedName>
</protein>
<dbReference type="Proteomes" id="UP001165085">
    <property type="component" value="Unassembled WGS sequence"/>
</dbReference>
<comment type="caution">
    <text evidence="3">The sequence shown here is derived from an EMBL/GenBank/DDBJ whole genome shotgun (WGS) entry which is preliminary data.</text>
</comment>
<keyword evidence="4" id="KW-1185">Reference proteome</keyword>
<gene>
    <name evidence="3" type="ORF">TrST_g817</name>
</gene>
<evidence type="ECO:0000313" key="3">
    <source>
        <dbReference type="EMBL" id="GMH84645.1"/>
    </source>
</evidence>
<feature type="compositionally biased region" description="Polar residues" evidence="2">
    <location>
        <begin position="54"/>
        <end position="65"/>
    </location>
</feature>
<keyword evidence="1" id="KW-0175">Coiled coil</keyword>
<feature type="coiled-coil region" evidence="1">
    <location>
        <begin position="1"/>
        <end position="32"/>
    </location>
</feature>
<sequence>MQAEKEELLELVAQLKAEKDEAVAKLAAQRGQFQKVMAEIKSDKTLQERRRNLDASSNHVTTTTLPLDRNKPDVINGVNGMLLRDTITKTLTQTIHEEPEVFLRGLTESYSVVGRKSLFQEVIEDEQSNDREHVVYWAFMSDGLQCCELILRLRVKRDGEDIVIGVSSVGEEGENREIKEQLDSTLESPLPDVIPNGKKRLRIILRNGTMLLRRYPYGQTLLTFSTELHLEEVKDTSAGVGTKRKARSTLTASQIMSQASQASTKKLALVSLSSNKANEMFCKLCTLFY</sequence>
<reference evidence="4" key="1">
    <citation type="journal article" date="2023" name="Commun. Biol.">
        <title>Genome analysis of Parmales, the sister group of diatoms, reveals the evolutionary specialization of diatoms from phago-mixotrophs to photoautotrophs.</title>
        <authorList>
            <person name="Ban H."/>
            <person name="Sato S."/>
            <person name="Yoshikawa S."/>
            <person name="Yamada K."/>
            <person name="Nakamura Y."/>
            <person name="Ichinomiya M."/>
            <person name="Sato N."/>
            <person name="Blanc-Mathieu R."/>
            <person name="Endo H."/>
            <person name="Kuwata A."/>
            <person name="Ogata H."/>
        </authorList>
    </citation>
    <scope>NUCLEOTIDE SEQUENCE [LARGE SCALE GENOMIC DNA]</scope>
    <source>
        <strain evidence="4">NIES 3701</strain>
    </source>
</reference>
<dbReference type="EMBL" id="BRXY01000295">
    <property type="protein sequence ID" value="GMH84645.1"/>
    <property type="molecule type" value="Genomic_DNA"/>
</dbReference>
<evidence type="ECO:0000256" key="1">
    <source>
        <dbReference type="SAM" id="Coils"/>
    </source>
</evidence>
<feature type="region of interest" description="Disordered" evidence="2">
    <location>
        <begin position="47"/>
        <end position="68"/>
    </location>
</feature>
<name>A0A9W7BAZ2_9STRA</name>